<gene>
    <name evidence="9" type="ORF">Dthio_PD0974</name>
</gene>
<reference evidence="9" key="1">
    <citation type="submission" date="2010-05" db="EMBL/GenBank/DDBJ databases">
        <title>The draft genome of Desulfonatronospira thiodismutans ASO3-1.</title>
        <authorList>
            <consortium name="US DOE Joint Genome Institute (JGI-PGF)"/>
            <person name="Lucas S."/>
            <person name="Copeland A."/>
            <person name="Lapidus A."/>
            <person name="Cheng J.-F."/>
            <person name="Bruce D."/>
            <person name="Goodwin L."/>
            <person name="Pitluck S."/>
            <person name="Chertkov O."/>
            <person name="Brettin T."/>
            <person name="Detter J.C."/>
            <person name="Han C."/>
            <person name="Land M.L."/>
            <person name="Hauser L."/>
            <person name="Kyrpides N."/>
            <person name="Mikhailova N."/>
            <person name="Muyzer G."/>
            <person name="Woyke T."/>
        </authorList>
    </citation>
    <scope>NUCLEOTIDE SEQUENCE [LARGE SCALE GENOMIC DNA]</scope>
    <source>
        <strain evidence="9">ASO3-1</strain>
    </source>
</reference>
<dbReference type="InterPro" id="IPR003593">
    <property type="entry name" value="AAA+_ATPase"/>
</dbReference>
<dbReference type="OrthoDB" id="9783783at2"/>
<evidence type="ECO:0000256" key="4">
    <source>
        <dbReference type="ARBA" id="ARBA00022737"/>
    </source>
</evidence>
<dbReference type="InterPro" id="IPR010624">
    <property type="entry name" value="KaiC_dom"/>
</dbReference>
<keyword evidence="3 9" id="KW-0808">Transferase</keyword>
<dbReference type="PANTHER" id="PTHR42926:SF1">
    <property type="entry name" value="CIRCADIAN CLOCK OSCILLATOR PROTEIN KAIC 1"/>
    <property type="match status" value="1"/>
</dbReference>
<evidence type="ECO:0000256" key="2">
    <source>
        <dbReference type="ARBA" id="ARBA00022553"/>
    </source>
</evidence>
<evidence type="ECO:0000256" key="7">
    <source>
        <dbReference type="SAM" id="MobiDB-lite"/>
    </source>
</evidence>
<keyword evidence="2" id="KW-0597">Phosphoprotein</keyword>
<dbReference type="InterPro" id="IPR014774">
    <property type="entry name" value="KaiC-like_dom"/>
</dbReference>
<keyword evidence="6" id="KW-0378">Hydrolase</keyword>
<dbReference type="EMBL" id="ACJN02000003">
    <property type="protein sequence ID" value="EFI33639.1"/>
    <property type="molecule type" value="Genomic_DNA"/>
</dbReference>
<dbReference type="PROSITE" id="PS51146">
    <property type="entry name" value="KAIC"/>
    <property type="match status" value="2"/>
</dbReference>
<keyword evidence="5" id="KW-0418">Kinase</keyword>
<dbReference type="InterPro" id="IPR051347">
    <property type="entry name" value="Circadian_clock_KaiC-rel"/>
</dbReference>
<dbReference type="GO" id="GO:0005524">
    <property type="term" value="F:ATP binding"/>
    <property type="evidence" value="ECO:0007669"/>
    <property type="project" value="InterPro"/>
</dbReference>
<dbReference type="Proteomes" id="UP000005496">
    <property type="component" value="Unassembled WGS sequence"/>
</dbReference>
<dbReference type="Pfam" id="PF06745">
    <property type="entry name" value="ATPase"/>
    <property type="match status" value="2"/>
</dbReference>
<keyword evidence="4" id="KW-0677">Repeat</keyword>
<proteinExistence type="predicted"/>
<dbReference type="Gene3D" id="3.40.50.300">
    <property type="entry name" value="P-loop containing nucleotide triphosphate hydrolases"/>
    <property type="match status" value="2"/>
</dbReference>
<dbReference type="GO" id="GO:0004674">
    <property type="term" value="F:protein serine/threonine kinase activity"/>
    <property type="evidence" value="ECO:0007669"/>
    <property type="project" value="UniProtKB-EC"/>
</dbReference>
<evidence type="ECO:0000256" key="1">
    <source>
        <dbReference type="ARBA" id="ARBA00012513"/>
    </source>
</evidence>
<evidence type="ECO:0000256" key="3">
    <source>
        <dbReference type="ARBA" id="ARBA00022679"/>
    </source>
</evidence>
<accession>D6SSH3</accession>
<comment type="caution">
    <text evidence="9">The sequence shown here is derived from an EMBL/GenBank/DDBJ whole genome shotgun (WGS) entry which is preliminary data.</text>
</comment>
<dbReference type="NCBIfam" id="NF006799">
    <property type="entry name" value="PRK09302.1"/>
    <property type="match status" value="1"/>
</dbReference>
<protein>
    <recommendedName>
        <fullName evidence="1">non-specific serine/threonine protein kinase</fullName>
        <ecNumber evidence="1">2.7.11.1</ecNumber>
    </recommendedName>
</protein>
<feature type="region of interest" description="Disordered" evidence="7">
    <location>
        <begin position="542"/>
        <end position="562"/>
    </location>
</feature>
<dbReference type="SUPFAM" id="SSF52540">
    <property type="entry name" value="P-loop containing nucleoside triphosphate hydrolases"/>
    <property type="match status" value="2"/>
</dbReference>
<feature type="domain" description="KaiC" evidence="8">
    <location>
        <begin position="249"/>
        <end position="481"/>
    </location>
</feature>
<organism evidence="9 10">
    <name type="scientific">Desulfonatronospira thiodismutans ASO3-1</name>
    <dbReference type="NCBI Taxonomy" id="555779"/>
    <lineage>
        <taxon>Bacteria</taxon>
        <taxon>Pseudomonadati</taxon>
        <taxon>Thermodesulfobacteriota</taxon>
        <taxon>Desulfovibrionia</taxon>
        <taxon>Desulfovibrionales</taxon>
        <taxon>Desulfonatronovibrionaceae</taxon>
        <taxon>Desulfonatronospira</taxon>
    </lineage>
</organism>
<dbReference type="PRINTS" id="PR01874">
    <property type="entry name" value="DNAREPAIRADA"/>
</dbReference>
<dbReference type="PANTHER" id="PTHR42926">
    <property type="match status" value="1"/>
</dbReference>
<evidence type="ECO:0000256" key="5">
    <source>
        <dbReference type="ARBA" id="ARBA00022777"/>
    </source>
</evidence>
<evidence type="ECO:0000313" key="10">
    <source>
        <dbReference type="Proteomes" id="UP000005496"/>
    </source>
</evidence>
<sequence>MTQHNNYLSKSPTGIQGLDEVLDGGLPSGRSTLVCGSAGCGKTLLGMEFLIHGAQQFQEPGVFVAFEETEEDLARNVASLGYDLTSLVQERKMLVEYVHVAREEIQETGEFSLEGLFIRLEHAINTTGARRVVLDTLETLFSALPNHFILRAELRRLVRWFKDRGVTVILTGEQGEGTMTRHGLEEYVSDCVIMLDHRVINEVCTRRLRVVKYRGSTHGTNEYPFLIDGKGFSVLPVTSLNLQHRVSTERVNTGITGLDNMLDNQGYYRGSTVLISGTAGTGKSSIAAHFADAAGRRGEKTLYFTYEESPHQVLRNMSSIGIHLEPWINQDVLRFEAARPSVYGIEMHLARIMQCVKEFQPSVVIVDPINSLLGESNQPSVKAMLMRLADFLKGQGITALFTSLTIGGRHQESTDTEISSLIDTWLLLRDIEISAERNRGIYILKSRGMNHSKQIREFILTDHGVELVDVYAGTEGILTGTARLAREARDRAEKNKRSRRIQQKKHDIENRRKALEAKISAMQAEFESQEAEINMLIQEEQNQEQLMEQDMDEITKSRQGRL</sequence>
<dbReference type="GO" id="GO:0016787">
    <property type="term" value="F:hydrolase activity"/>
    <property type="evidence" value="ECO:0007669"/>
    <property type="project" value="UniProtKB-KW"/>
</dbReference>
<evidence type="ECO:0000259" key="8">
    <source>
        <dbReference type="PROSITE" id="PS51146"/>
    </source>
</evidence>
<dbReference type="PIRSF" id="PIRSF039117">
    <property type="entry name" value="KaiC"/>
    <property type="match status" value="1"/>
</dbReference>
<feature type="domain" description="KaiC" evidence="8">
    <location>
        <begin position="9"/>
        <end position="248"/>
    </location>
</feature>
<keyword evidence="10" id="KW-1185">Reference proteome</keyword>
<dbReference type="RefSeq" id="WP_008870988.1">
    <property type="nucleotide sequence ID" value="NZ_ACJN02000003.1"/>
</dbReference>
<dbReference type="InterPro" id="IPR027417">
    <property type="entry name" value="P-loop_NTPase"/>
</dbReference>
<evidence type="ECO:0000313" key="9">
    <source>
        <dbReference type="EMBL" id="EFI33639.1"/>
    </source>
</evidence>
<dbReference type="EC" id="2.7.11.1" evidence="1"/>
<dbReference type="AlphaFoldDB" id="D6SSH3"/>
<name>D6SSH3_9BACT</name>
<dbReference type="InterPro" id="IPR030665">
    <property type="entry name" value="KaiC"/>
</dbReference>
<dbReference type="SMART" id="SM00382">
    <property type="entry name" value="AAA"/>
    <property type="match status" value="2"/>
</dbReference>
<evidence type="ECO:0000256" key="6">
    <source>
        <dbReference type="ARBA" id="ARBA00022801"/>
    </source>
</evidence>
<dbReference type="eggNOG" id="COG0467">
    <property type="taxonomic scope" value="Bacteria"/>
</dbReference>